<dbReference type="OrthoDB" id="415825at2759"/>
<evidence type="ECO:0000313" key="2">
    <source>
        <dbReference type="Proteomes" id="UP000007819"/>
    </source>
</evidence>
<dbReference type="Proteomes" id="UP000007819">
    <property type="component" value="Chromosome X"/>
</dbReference>
<reference evidence="2" key="1">
    <citation type="submission" date="2010-06" db="EMBL/GenBank/DDBJ databases">
        <authorList>
            <person name="Jiang H."/>
            <person name="Abraham K."/>
            <person name="Ali S."/>
            <person name="Alsbrooks S.L."/>
            <person name="Anim B.N."/>
            <person name="Anosike U.S."/>
            <person name="Attaway T."/>
            <person name="Bandaranaike D.P."/>
            <person name="Battles P.K."/>
            <person name="Bell S.N."/>
            <person name="Bell A.V."/>
            <person name="Beltran B."/>
            <person name="Bickham C."/>
            <person name="Bustamante Y."/>
            <person name="Caleb T."/>
            <person name="Canada A."/>
            <person name="Cardenas V."/>
            <person name="Carter K."/>
            <person name="Chacko J."/>
            <person name="Chandrabose M.N."/>
            <person name="Chavez D."/>
            <person name="Chavez A."/>
            <person name="Chen L."/>
            <person name="Chu H.-S."/>
            <person name="Claassen K.J."/>
            <person name="Cockrell R."/>
            <person name="Collins M."/>
            <person name="Cooper J.A."/>
            <person name="Cree A."/>
            <person name="Curry S.M."/>
            <person name="Da Y."/>
            <person name="Dao M.D."/>
            <person name="Das B."/>
            <person name="Davila M.-L."/>
            <person name="Davy-Carroll L."/>
            <person name="Denson S."/>
            <person name="Dinh H."/>
            <person name="Ebong V.E."/>
            <person name="Edwards J.R."/>
            <person name="Egan A."/>
            <person name="El-Daye J."/>
            <person name="Escobedo L."/>
            <person name="Fernandez S."/>
            <person name="Fernando P.R."/>
            <person name="Flagg N."/>
            <person name="Forbes L.D."/>
            <person name="Fowler R.G."/>
            <person name="Fu Q."/>
            <person name="Gabisi R.A."/>
            <person name="Ganer J."/>
            <person name="Garbino Pronczuk A."/>
            <person name="Garcia R.M."/>
            <person name="Garner T."/>
            <person name="Garrett T.E."/>
            <person name="Gonzalez D.A."/>
            <person name="Hamid H."/>
            <person name="Hawkins E.S."/>
            <person name="Hirani K."/>
            <person name="Hogues M.E."/>
            <person name="Hollins B."/>
            <person name="Hsiao C.-H."/>
            <person name="Jabil R."/>
            <person name="James M.L."/>
            <person name="Jhangiani S.N."/>
            <person name="Johnson B."/>
            <person name="Johnson Q."/>
            <person name="Joshi V."/>
            <person name="Kalu J.B."/>
            <person name="Kam C."/>
            <person name="Kashfia A."/>
            <person name="Keebler J."/>
            <person name="Kisamo H."/>
            <person name="Kovar C.L."/>
            <person name="Lago L.A."/>
            <person name="Lai C.-Y."/>
            <person name="Laidlaw J."/>
            <person name="Lara F."/>
            <person name="Le T.-K."/>
            <person name="Lee S.L."/>
            <person name="Legall F.H."/>
            <person name="Lemon S.J."/>
            <person name="Lewis L.R."/>
            <person name="Li B."/>
            <person name="Liu Y."/>
            <person name="Liu Y.-S."/>
            <person name="Lopez J."/>
            <person name="Lozado R.J."/>
            <person name="Lu J."/>
            <person name="Madu R.C."/>
            <person name="Maheshwari M."/>
            <person name="Maheshwari R."/>
            <person name="Malloy K."/>
            <person name="Martinez E."/>
            <person name="Mathew T."/>
            <person name="Mercado I.C."/>
            <person name="Mercado C."/>
            <person name="Meyer B."/>
            <person name="Montgomery K."/>
            <person name="Morgan M.B."/>
            <person name="Munidasa M."/>
            <person name="Nazareth L.V."/>
            <person name="Nelson J."/>
            <person name="Ng B.M."/>
            <person name="Nguyen N.B."/>
            <person name="Nguyen P.Q."/>
            <person name="Nguyen T."/>
            <person name="Obregon M."/>
            <person name="Okwuonu G.O."/>
            <person name="Onwere C.G."/>
            <person name="Orozco G."/>
            <person name="Parra A."/>
            <person name="Patel S."/>
            <person name="Patil S."/>
            <person name="Perez A."/>
            <person name="Perez Y."/>
            <person name="Pham C."/>
            <person name="Primus E.L."/>
            <person name="Pu L.-L."/>
            <person name="Puazo M."/>
            <person name="Qin X."/>
            <person name="Quiroz J.B."/>
            <person name="Reese J."/>
            <person name="Richards S."/>
            <person name="Rives C.M."/>
            <person name="Robberts R."/>
            <person name="Ruiz S.J."/>
            <person name="Ruiz M.J."/>
            <person name="Santibanez J."/>
            <person name="Schneider B.W."/>
            <person name="Sisson I."/>
            <person name="Smith M."/>
            <person name="Sodergren E."/>
            <person name="Song X.-Z."/>
            <person name="Song B.B."/>
            <person name="Summersgill H."/>
            <person name="Thelus R."/>
            <person name="Thornton R.D."/>
            <person name="Trejos Z.Y."/>
            <person name="Usmani K."/>
            <person name="Vattathil S."/>
            <person name="Villasana D."/>
            <person name="Walker D.L."/>
            <person name="Wang S."/>
            <person name="Wang K."/>
            <person name="White C.S."/>
            <person name="Williams A.C."/>
            <person name="Williamson J."/>
            <person name="Wilson K."/>
            <person name="Woghiren I.O."/>
            <person name="Woodworth J.R."/>
            <person name="Worley K.C."/>
            <person name="Wright R.A."/>
            <person name="Wu W."/>
            <person name="Young L."/>
            <person name="Zhang L."/>
            <person name="Zhang J."/>
            <person name="Zhu Y."/>
            <person name="Muzny D.M."/>
            <person name="Weinstock G."/>
            <person name="Gibbs R.A."/>
        </authorList>
    </citation>
    <scope>NUCLEOTIDE SEQUENCE [LARGE SCALE GENOMIC DNA]</scope>
    <source>
        <strain evidence="2">LSR1</strain>
    </source>
</reference>
<protein>
    <submittedName>
        <fullName evidence="1">Uncharacterized protein</fullName>
    </submittedName>
</protein>
<dbReference type="KEGG" id="api:115033878"/>
<proteinExistence type="predicted"/>
<evidence type="ECO:0000313" key="1">
    <source>
        <dbReference type="EnsemblMetazoa" id="XP_029344403.1"/>
    </source>
</evidence>
<dbReference type="EnsemblMetazoa" id="XM_029488543.1">
    <property type="protein sequence ID" value="XP_029344403.1"/>
    <property type="gene ID" value="LOC115033878"/>
</dbReference>
<reference evidence="1" key="2">
    <citation type="submission" date="2022-06" db="UniProtKB">
        <authorList>
            <consortium name="EnsemblMetazoa"/>
        </authorList>
    </citation>
    <scope>IDENTIFICATION</scope>
</reference>
<keyword evidence="2" id="KW-1185">Reference proteome</keyword>
<sequence length="60" mass="6866">MFIDIGLYGEPNVSNYNSDTVKDLELFVLKSKGFKMMYVGTYLNIYMSSRKCLIIVCISV</sequence>
<dbReference type="RefSeq" id="XP_029344403.1">
    <property type="nucleotide sequence ID" value="XM_029488543.1"/>
</dbReference>
<dbReference type="GeneID" id="115033878"/>
<accession>A0A8R2NSD9</accession>
<dbReference type="AlphaFoldDB" id="A0A8R2NSD9"/>
<organism evidence="1 2">
    <name type="scientific">Acyrthosiphon pisum</name>
    <name type="common">Pea aphid</name>
    <dbReference type="NCBI Taxonomy" id="7029"/>
    <lineage>
        <taxon>Eukaryota</taxon>
        <taxon>Metazoa</taxon>
        <taxon>Ecdysozoa</taxon>
        <taxon>Arthropoda</taxon>
        <taxon>Hexapoda</taxon>
        <taxon>Insecta</taxon>
        <taxon>Pterygota</taxon>
        <taxon>Neoptera</taxon>
        <taxon>Paraneoptera</taxon>
        <taxon>Hemiptera</taxon>
        <taxon>Sternorrhyncha</taxon>
        <taxon>Aphidomorpha</taxon>
        <taxon>Aphidoidea</taxon>
        <taxon>Aphididae</taxon>
        <taxon>Macrosiphini</taxon>
        <taxon>Acyrthosiphon</taxon>
    </lineage>
</organism>
<name>A0A8R2NSD9_ACYPI</name>